<dbReference type="EMBL" id="OV121137">
    <property type="protein sequence ID" value="CAH0558645.1"/>
    <property type="molecule type" value="Genomic_DNA"/>
</dbReference>
<evidence type="ECO:0000313" key="1">
    <source>
        <dbReference type="EMBL" id="CAH0558645.1"/>
    </source>
</evidence>
<protein>
    <submittedName>
        <fullName evidence="1">Uncharacterized protein</fullName>
    </submittedName>
</protein>
<keyword evidence="2" id="KW-1185">Reference proteome</keyword>
<dbReference type="GO" id="GO:0006644">
    <property type="term" value="P:phospholipid metabolic process"/>
    <property type="evidence" value="ECO:0007669"/>
    <property type="project" value="TreeGrafter"/>
</dbReference>
<gene>
    <name evidence="1" type="ORF">MELIAE_LOCUS8923</name>
</gene>
<reference evidence="1" key="1">
    <citation type="submission" date="2021-12" db="EMBL/GenBank/DDBJ databases">
        <authorList>
            <person name="King R."/>
        </authorList>
    </citation>
    <scope>NUCLEOTIDE SEQUENCE</scope>
</reference>
<dbReference type="OrthoDB" id="10265800at2759"/>
<dbReference type="PANTHER" id="PTHR21325:SF31">
    <property type="entry name" value="GH22081P-RELATED"/>
    <property type="match status" value="1"/>
</dbReference>
<dbReference type="Gene3D" id="3.40.390.10">
    <property type="entry name" value="Collagenase (Catalytic Domain)"/>
    <property type="match status" value="1"/>
</dbReference>
<dbReference type="GO" id="GO:0008237">
    <property type="term" value="F:metallopeptidase activity"/>
    <property type="evidence" value="ECO:0007669"/>
    <property type="project" value="InterPro"/>
</dbReference>
<dbReference type="AlphaFoldDB" id="A0A9P0FJ11"/>
<proteinExistence type="predicted"/>
<dbReference type="InterPro" id="IPR024079">
    <property type="entry name" value="MetalloPept_cat_dom_sf"/>
</dbReference>
<dbReference type="GO" id="GO:0004620">
    <property type="term" value="F:phospholipase activity"/>
    <property type="evidence" value="ECO:0007669"/>
    <property type="project" value="InterPro"/>
</dbReference>
<organism evidence="1 2">
    <name type="scientific">Brassicogethes aeneus</name>
    <name type="common">Rape pollen beetle</name>
    <name type="synonym">Meligethes aeneus</name>
    <dbReference type="NCBI Taxonomy" id="1431903"/>
    <lineage>
        <taxon>Eukaryota</taxon>
        <taxon>Metazoa</taxon>
        <taxon>Ecdysozoa</taxon>
        <taxon>Arthropoda</taxon>
        <taxon>Hexapoda</taxon>
        <taxon>Insecta</taxon>
        <taxon>Pterygota</taxon>
        <taxon>Neoptera</taxon>
        <taxon>Endopterygota</taxon>
        <taxon>Coleoptera</taxon>
        <taxon>Polyphaga</taxon>
        <taxon>Cucujiformia</taxon>
        <taxon>Nitidulidae</taxon>
        <taxon>Meligethinae</taxon>
        <taxon>Brassicogethes</taxon>
    </lineage>
</organism>
<dbReference type="Proteomes" id="UP001154078">
    <property type="component" value="Chromosome 6"/>
</dbReference>
<name>A0A9P0FJ11_BRAAE</name>
<sequence>MAMSATGSFSTLISKLLIDIDIESYNEHTKKIAACAFDGWQKVANLKFIYSVKNPNILISFKSFDHKYSTRCKRGGQSTWREFLTLPNILKVFNPKLQGYAVKASLNTQKEAQFNVAQTGAMSMDVPHMTDLLVKRLKTHSHINFNEDWKITDKICEAKPIKKKFVRSFIPCEFFPELSSQTWNNI</sequence>
<evidence type="ECO:0000313" key="2">
    <source>
        <dbReference type="Proteomes" id="UP001154078"/>
    </source>
</evidence>
<accession>A0A9P0FJ11</accession>
<dbReference type="PANTHER" id="PTHR21325">
    <property type="entry name" value="PHOSPHOLIPASE B, PLB1"/>
    <property type="match status" value="1"/>
</dbReference>
<dbReference type="InterPro" id="IPR038885">
    <property type="entry name" value="PLB1"/>
</dbReference>